<organism evidence="2 3">
    <name type="scientific">Candidatus Caccovicinus merdipullorum</name>
    <dbReference type="NCBI Taxonomy" id="2840724"/>
    <lineage>
        <taxon>Bacteria</taxon>
        <taxon>Bacillati</taxon>
        <taxon>Bacillota</taxon>
        <taxon>Clostridia</taxon>
        <taxon>Eubacteriales</taxon>
        <taxon>Candidatus Caccovicinus</taxon>
    </lineage>
</organism>
<proteinExistence type="predicted"/>
<feature type="region of interest" description="Disordered" evidence="1">
    <location>
        <begin position="1"/>
        <end position="35"/>
    </location>
</feature>
<name>A0A9D1GGW6_9FIRM</name>
<dbReference type="AlphaFoldDB" id="A0A9D1GGW6"/>
<reference evidence="2" key="2">
    <citation type="journal article" date="2021" name="PeerJ">
        <title>Extensive microbial diversity within the chicken gut microbiome revealed by metagenomics and culture.</title>
        <authorList>
            <person name="Gilroy R."/>
            <person name="Ravi A."/>
            <person name="Getino M."/>
            <person name="Pursley I."/>
            <person name="Horton D.L."/>
            <person name="Alikhan N.F."/>
            <person name="Baker D."/>
            <person name="Gharbi K."/>
            <person name="Hall N."/>
            <person name="Watson M."/>
            <person name="Adriaenssens E.M."/>
            <person name="Foster-Nyarko E."/>
            <person name="Jarju S."/>
            <person name="Secka A."/>
            <person name="Antonio M."/>
            <person name="Oren A."/>
            <person name="Chaudhuri R.R."/>
            <person name="La Ragione R."/>
            <person name="Hildebrand F."/>
            <person name="Pallen M.J."/>
        </authorList>
    </citation>
    <scope>NUCLEOTIDE SEQUENCE</scope>
    <source>
        <strain evidence="2">CHK123-3438</strain>
    </source>
</reference>
<evidence type="ECO:0000313" key="3">
    <source>
        <dbReference type="Proteomes" id="UP000886860"/>
    </source>
</evidence>
<feature type="compositionally biased region" description="Basic and acidic residues" evidence="1">
    <location>
        <begin position="13"/>
        <end position="26"/>
    </location>
</feature>
<comment type="caution">
    <text evidence="2">The sequence shown here is derived from an EMBL/GenBank/DDBJ whole genome shotgun (WGS) entry which is preliminary data.</text>
</comment>
<dbReference type="EMBL" id="DVKS01000014">
    <property type="protein sequence ID" value="HIT40611.1"/>
    <property type="molecule type" value="Genomic_DNA"/>
</dbReference>
<accession>A0A9D1GGW6</accession>
<reference evidence="2" key="1">
    <citation type="submission" date="2020-10" db="EMBL/GenBank/DDBJ databases">
        <authorList>
            <person name="Gilroy R."/>
        </authorList>
    </citation>
    <scope>NUCLEOTIDE SEQUENCE</scope>
    <source>
        <strain evidence="2">CHK123-3438</strain>
    </source>
</reference>
<protein>
    <submittedName>
        <fullName evidence="2">Uncharacterized protein</fullName>
    </submittedName>
</protein>
<evidence type="ECO:0000256" key="1">
    <source>
        <dbReference type="SAM" id="MobiDB-lite"/>
    </source>
</evidence>
<dbReference type="Proteomes" id="UP000886860">
    <property type="component" value="Unassembled WGS sequence"/>
</dbReference>
<gene>
    <name evidence="2" type="ORF">IAB60_00675</name>
</gene>
<evidence type="ECO:0000313" key="2">
    <source>
        <dbReference type="EMBL" id="HIT40611.1"/>
    </source>
</evidence>
<sequence length="217" mass="23872">MKRRNARGSYKWYKKESEENSMEGRGRSRRRNTHQAWKKRLSSVLAVVLTAVMILNMPLSIDGLRMHVSDAFASASNADRDSGVWATASNAKYRKGDSGDVDIYVIADDNRAVPGNTTSMTLYLKNNTDQAISEGVLTFSGRYINKEDAIFQDVGSGEEYEQIIAGGGPGQAGEESGEGLIYQESEETAEDKIVGLSTCVDAQTTERAILFGRLEEK</sequence>